<evidence type="ECO:0000313" key="8">
    <source>
        <dbReference type="Proteomes" id="UP000001357"/>
    </source>
</evidence>
<keyword evidence="8" id="KW-1185">Reference proteome</keyword>
<dbReference type="EMBL" id="CH991566">
    <property type="protein sequence ID" value="EDQ86335.1"/>
    <property type="molecule type" value="Genomic_DNA"/>
</dbReference>
<dbReference type="GO" id="GO:0007034">
    <property type="term" value="P:vacuolar transport"/>
    <property type="evidence" value="ECO:0000318"/>
    <property type="project" value="GO_Central"/>
</dbReference>
<organism evidence="7 8">
    <name type="scientific">Monosiga brevicollis</name>
    <name type="common">Choanoflagellate</name>
    <dbReference type="NCBI Taxonomy" id="81824"/>
    <lineage>
        <taxon>Eukaryota</taxon>
        <taxon>Choanoflagellata</taxon>
        <taxon>Craspedida</taxon>
        <taxon>Salpingoecidae</taxon>
        <taxon>Monosiga</taxon>
    </lineage>
</organism>
<keyword evidence="4" id="KW-0967">Endosome</keyword>
<feature type="compositionally biased region" description="Pro residues" evidence="6">
    <location>
        <begin position="124"/>
        <end position="137"/>
    </location>
</feature>
<dbReference type="PANTHER" id="PTHR13364:SF6">
    <property type="entry name" value="SPERMATOGENESIS-DEFECTIVE PROTEIN 39 HOMOLOG"/>
    <property type="match status" value="1"/>
</dbReference>
<feature type="compositionally biased region" description="Low complexity" evidence="6">
    <location>
        <begin position="184"/>
        <end position="204"/>
    </location>
</feature>
<dbReference type="InterPro" id="IPR040057">
    <property type="entry name" value="Spe-39"/>
</dbReference>
<evidence type="ECO:0000256" key="2">
    <source>
        <dbReference type="ARBA" id="ARBA00004541"/>
    </source>
</evidence>
<dbReference type="PANTHER" id="PTHR13364">
    <property type="entry name" value="DEFECTIVE SPERMATOGENESIS PROTEIN 39"/>
    <property type="match status" value="1"/>
</dbReference>
<dbReference type="RefSeq" id="XP_001748725.1">
    <property type="nucleotide sequence ID" value="XM_001748673.1"/>
</dbReference>
<evidence type="ECO:0000256" key="6">
    <source>
        <dbReference type="SAM" id="MobiDB-lite"/>
    </source>
</evidence>
<comment type="subcellular location">
    <subcellularLocation>
        <location evidence="2">Cytoplasmic vesicle</location>
    </subcellularLocation>
    <subcellularLocation>
        <location evidence="1">Early endosome</location>
    </subcellularLocation>
    <subcellularLocation>
        <location evidence="3">Late endosome</location>
    </subcellularLocation>
</comment>
<dbReference type="KEGG" id="mbr:MONBRDRAFT_28265"/>
<gene>
    <name evidence="7" type="ORF">MONBRDRAFT_28265</name>
</gene>
<keyword evidence="5" id="KW-0968">Cytoplasmic vesicle</keyword>
<evidence type="ECO:0000256" key="1">
    <source>
        <dbReference type="ARBA" id="ARBA00004412"/>
    </source>
</evidence>
<name>A9V7N5_MONBE</name>
<evidence type="ECO:0000256" key="5">
    <source>
        <dbReference type="ARBA" id="ARBA00023329"/>
    </source>
</evidence>
<proteinExistence type="predicted"/>
<feature type="compositionally biased region" description="Low complexity" evidence="6">
    <location>
        <begin position="95"/>
        <end position="109"/>
    </location>
</feature>
<dbReference type="GO" id="GO:0005737">
    <property type="term" value="C:cytoplasm"/>
    <property type="evidence" value="ECO:0000318"/>
    <property type="project" value="GO_Central"/>
</dbReference>
<reference evidence="7 8" key="1">
    <citation type="journal article" date="2008" name="Nature">
        <title>The genome of the choanoflagellate Monosiga brevicollis and the origin of metazoans.</title>
        <authorList>
            <consortium name="JGI Sequencing"/>
            <person name="King N."/>
            <person name="Westbrook M.J."/>
            <person name="Young S.L."/>
            <person name="Kuo A."/>
            <person name="Abedin M."/>
            <person name="Chapman J."/>
            <person name="Fairclough S."/>
            <person name="Hellsten U."/>
            <person name="Isogai Y."/>
            <person name="Letunic I."/>
            <person name="Marr M."/>
            <person name="Pincus D."/>
            <person name="Putnam N."/>
            <person name="Rokas A."/>
            <person name="Wright K.J."/>
            <person name="Zuzow R."/>
            <person name="Dirks W."/>
            <person name="Good M."/>
            <person name="Goodstein D."/>
            <person name="Lemons D."/>
            <person name="Li W."/>
            <person name="Lyons J.B."/>
            <person name="Morris A."/>
            <person name="Nichols S."/>
            <person name="Richter D.J."/>
            <person name="Salamov A."/>
            <person name="Bork P."/>
            <person name="Lim W.A."/>
            <person name="Manning G."/>
            <person name="Miller W.T."/>
            <person name="McGinnis W."/>
            <person name="Shapiro H."/>
            <person name="Tjian R."/>
            <person name="Grigoriev I.V."/>
            <person name="Rokhsar D."/>
        </authorList>
    </citation>
    <scope>NUCLEOTIDE SEQUENCE [LARGE SCALE GENOMIC DNA]</scope>
    <source>
        <strain evidence="8">MX1 / ATCC 50154</strain>
    </source>
</reference>
<sequence>MAAVLAATAAVGGREGVVLGVVGVEQHGASHRGLVRRPSAGAKPSVTTVPAPAPAPAPVSAPAPNPPAPAKSADVRPLTLTGSAPAPAPSPTTAPAPTKAPAQAPAPAANKTVVSPIHAKPVSAPSPEPAASAPPPNKAHSGGSEGFDPEDDITLAHTSAPANFFDSEPSTPLVSVARPPPESPTTRPSTSSSAPRTQSTTTPRHTQPAAPPVAQSDLPLSFRLGLNIDSCALGGLRSIQDKWQLFTDAAAMRQGRAMLAALLHLYNTTQFDVFCALLKNSVLAQDHFAAWLEGVGEWDTLLQLCRKCMHTNPKLRGTALRAYLRQHTGLARAEWLSTLLTADGPATASELFSESNQAHASTYSHLLRFQHQLDAKYNPTTSLVGMPMATTVFFVAMSAYDANATLCNSKAMREAGLVQQSASLLDPFIPISSGLDICACPLQKFGMSEVQHGHAALGGLAKSHNFQEVCKPRPRIWSRPPASSQMDGGHRGAV</sequence>
<dbReference type="GO" id="GO:0005770">
    <property type="term" value="C:late endosome"/>
    <property type="evidence" value="ECO:0007669"/>
    <property type="project" value="UniProtKB-SubCell"/>
</dbReference>
<evidence type="ECO:0000313" key="7">
    <source>
        <dbReference type="EMBL" id="EDQ86335.1"/>
    </source>
</evidence>
<protein>
    <submittedName>
        <fullName evidence="7">Uncharacterized protein</fullName>
    </submittedName>
</protein>
<dbReference type="AlphaFoldDB" id="A9V7N5"/>
<dbReference type="Proteomes" id="UP000001357">
    <property type="component" value="Unassembled WGS sequence"/>
</dbReference>
<dbReference type="GO" id="GO:0006886">
    <property type="term" value="P:intracellular protein transport"/>
    <property type="evidence" value="ECO:0000318"/>
    <property type="project" value="GO_Central"/>
</dbReference>
<feature type="region of interest" description="Disordered" evidence="6">
    <location>
        <begin position="30"/>
        <end position="215"/>
    </location>
</feature>
<feature type="compositionally biased region" description="Pro residues" evidence="6">
    <location>
        <begin position="51"/>
        <end position="69"/>
    </location>
</feature>
<accession>A9V7N5</accession>
<feature type="region of interest" description="Disordered" evidence="6">
    <location>
        <begin position="474"/>
        <end position="494"/>
    </location>
</feature>
<dbReference type="InParanoid" id="A9V7N5"/>
<evidence type="ECO:0000256" key="3">
    <source>
        <dbReference type="ARBA" id="ARBA00004603"/>
    </source>
</evidence>
<dbReference type="GeneID" id="5894059"/>
<evidence type="ECO:0000256" key="4">
    <source>
        <dbReference type="ARBA" id="ARBA00022753"/>
    </source>
</evidence>
<dbReference type="GO" id="GO:0005769">
    <property type="term" value="C:early endosome"/>
    <property type="evidence" value="ECO:0007669"/>
    <property type="project" value="UniProtKB-SubCell"/>
</dbReference>